<evidence type="ECO:0000313" key="2">
    <source>
        <dbReference type="Proteomes" id="UP000788993"/>
    </source>
</evidence>
<reference evidence="1" key="2">
    <citation type="submission" date="2021-01" db="EMBL/GenBank/DDBJ databases">
        <authorList>
            <person name="Schikora-Tamarit M.A."/>
        </authorList>
    </citation>
    <scope>NUCLEOTIDE SEQUENCE</scope>
    <source>
        <strain evidence="1">NCAIM Y.01608</strain>
    </source>
</reference>
<organism evidence="1 2">
    <name type="scientific">Ogataea polymorpha</name>
    <dbReference type="NCBI Taxonomy" id="460523"/>
    <lineage>
        <taxon>Eukaryota</taxon>
        <taxon>Fungi</taxon>
        <taxon>Dikarya</taxon>
        <taxon>Ascomycota</taxon>
        <taxon>Saccharomycotina</taxon>
        <taxon>Pichiomycetes</taxon>
        <taxon>Pichiales</taxon>
        <taxon>Pichiaceae</taxon>
        <taxon>Ogataea</taxon>
    </lineage>
</organism>
<accession>A0A9P8PDE3</accession>
<reference evidence="1" key="1">
    <citation type="journal article" date="2021" name="Open Biol.">
        <title>Shared evolutionary footprints suggest mitochondrial oxidative damage underlies multiple complex I losses in fungi.</title>
        <authorList>
            <person name="Schikora-Tamarit M.A."/>
            <person name="Marcet-Houben M."/>
            <person name="Nosek J."/>
            <person name="Gabaldon T."/>
        </authorList>
    </citation>
    <scope>NUCLEOTIDE SEQUENCE</scope>
    <source>
        <strain evidence="1">NCAIM Y.01608</strain>
    </source>
</reference>
<gene>
    <name evidence="1" type="ORF">OGATHE_002457</name>
</gene>
<dbReference type="Proteomes" id="UP000788993">
    <property type="component" value="Unassembled WGS sequence"/>
</dbReference>
<evidence type="ECO:0000313" key="1">
    <source>
        <dbReference type="EMBL" id="KAH3669645.1"/>
    </source>
</evidence>
<dbReference type="AlphaFoldDB" id="A0A9P8PDE3"/>
<keyword evidence="2" id="KW-1185">Reference proteome</keyword>
<sequence>MDHFASCIVIIFLAGLAPFARLTRLRASSRARTMFRRVRGAACRLFVVTSSCSQTCTRRNSSSGFGSPVVVRIRLGSGCRVLAQVTVLVMSFMGRSLSAFAGLLPNWVSVVSQISRSSGSMDRVCSSGFGGIVAGWFT</sequence>
<comment type="caution">
    <text evidence="1">The sequence shown here is derived from an EMBL/GenBank/DDBJ whole genome shotgun (WGS) entry which is preliminary data.</text>
</comment>
<proteinExistence type="predicted"/>
<protein>
    <submittedName>
        <fullName evidence="1">Uncharacterized protein</fullName>
    </submittedName>
</protein>
<name>A0A9P8PDE3_9ASCO</name>
<dbReference type="EMBL" id="JAEUBD010000983">
    <property type="protein sequence ID" value="KAH3669645.1"/>
    <property type="molecule type" value="Genomic_DNA"/>
</dbReference>